<dbReference type="InterPro" id="IPR044798">
    <property type="entry name" value="EAF1A/B"/>
</dbReference>
<reference evidence="1 2" key="2">
    <citation type="submission" date="2020-07" db="EMBL/GenBank/DDBJ databases">
        <title>Genome assembly of wild tea tree DASZ reveals pedigree and selection history of tea varieties.</title>
        <authorList>
            <person name="Zhang W."/>
        </authorList>
    </citation>
    <scope>NUCLEOTIDE SEQUENCE [LARGE SCALE GENOMIC DNA]</scope>
    <source>
        <strain evidence="2">cv. G240</strain>
        <tissue evidence="1">Leaf</tissue>
    </source>
</reference>
<organism evidence="1 2">
    <name type="scientific">Camellia sinensis</name>
    <name type="common">Tea plant</name>
    <name type="synonym">Thea sinensis</name>
    <dbReference type="NCBI Taxonomy" id="4442"/>
    <lineage>
        <taxon>Eukaryota</taxon>
        <taxon>Viridiplantae</taxon>
        <taxon>Streptophyta</taxon>
        <taxon>Embryophyta</taxon>
        <taxon>Tracheophyta</taxon>
        <taxon>Spermatophyta</taxon>
        <taxon>Magnoliopsida</taxon>
        <taxon>eudicotyledons</taxon>
        <taxon>Gunneridae</taxon>
        <taxon>Pentapetalae</taxon>
        <taxon>asterids</taxon>
        <taxon>Ericales</taxon>
        <taxon>Theaceae</taxon>
        <taxon>Camellia</taxon>
    </lineage>
</organism>
<comment type="caution">
    <text evidence="1">The sequence shown here is derived from an EMBL/GenBank/DDBJ whole genome shotgun (WGS) entry which is preliminary data.</text>
</comment>
<dbReference type="EMBL" id="JACBKZ010000014">
    <property type="protein sequence ID" value="KAF5934398.1"/>
    <property type="molecule type" value="Genomic_DNA"/>
</dbReference>
<reference evidence="2" key="1">
    <citation type="journal article" date="2020" name="Nat. Commun.">
        <title>Genome assembly of wild tea tree DASZ reveals pedigree and selection history of tea varieties.</title>
        <authorList>
            <person name="Zhang W."/>
            <person name="Zhang Y."/>
            <person name="Qiu H."/>
            <person name="Guo Y."/>
            <person name="Wan H."/>
            <person name="Zhang X."/>
            <person name="Scossa F."/>
            <person name="Alseekh S."/>
            <person name="Zhang Q."/>
            <person name="Wang P."/>
            <person name="Xu L."/>
            <person name="Schmidt M.H."/>
            <person name="Jia X."/>
            <person name="Li D."/>
            <person name="Zhu A."/>
            <person name="Guo F."/>
            <person name="Chen W."/>
            <person name="Ni D."/>
            <person name="Usadel B."/>
            <person name="Fernie A.R."/>
            <person name="Wen W."/>
        </authorList>
    </citation>
    <scope>NUCLEOTIDE SEQUENCE [LARGE SCALE GENOMIC DNA]</scope>
    <source>
        <strain evidence="2">cv. G240</strain>
    </source>
</reference>
<name>A0A7J7G452_CAMSI</name>
<accession>A0A7J7G452</accession>
<proteinExistence type="predicted"/>
<evidence type="ECO:0000313" key="1">
    <source>
        <dbReference type="EMBL" id="KAF5934398.1"/>
    </source>
</evidence>
<sequence>MAASSLQCSGRDFVCAVQGYAVRFLKNNTSLVPLGLAEAPATPDRVSDLGILSWKDHLTEENLFYVVSPGAMETYRNSIESHLAKVEKTGSCIQEEVETSMYDAAADFVSQGGAYEEDEGETSTYYLPGGFEVPSKASLPY</sequence>
<gene>
    <name evidence="1" type="ORF">HYC85_030569</name>
</gene>
<protein>
    <submittedName>
        <fullName evidence="1">Uncharacterized protein</fullName>
    </submittedName>
</protein>
<keyword evidence="2" id="KW-1185">Reference proteome</keyword>
<dbReference type="PANTHER" id="PTHR46774:SF3">
    <property type="entry name" value="CHROMATIN MODIFICATION-RELATED PROTEIN EAF1 A-RELATED"/>
    <property type="match status" value="1"/>
</dbReference>
<evidence type="ECO:0000313" key="2">
    <source>
        <dbReference type="Proteomes" id="UP000593564"/>
    </source>
</evidence>
<dbReference type="PANTHER" id="PTHR46774">
    <property type="entry name" value="CHROMATIN MODIFICATION-RELATED PROTEIN EAF1 A-RELATED"/>
    <property type="match status" value="1"/>
</dbReference>
<dbReference type="GO" id="GO:0035267">
    <property type="term" value="C:NuA4 histone acetyltransferase complex"/>
    <property type="evidence" value="ECO:0007669"/>
    <property type="project" value="InterPro"/>
</dbReference>
<dbReference type="AlphaFoldDB" id="A0A7J7G452"/>
<dbReference type="Proteomes" id="UP000593564">
    <property type="component" value="Unassembled WGS sequence"/>
</dbReference>